<comment type="cofactor">
    <cofactor evidence="1">
        <name>Mg(2+)</name>
        <dbReference type="ChEBI" id="CHEBI:18420"/>
    </cofactor>
</comment>
<dbReference type="Gene3D" id="1.10.150.240">
    <property type="entry name" value="Putative phosphatase, domain 2"/>
    <property type="match status" value="1"/>
</dbReference>
<organism evidence="6 7">
    <name type="scientific">Fibrivirga algicola</name>
    <dbReference type="NCBI Taxonomy" id="2950420"/>
    <lineage>
        <taxon>Bacteria</taxon>
        <taxon>Pseudomonadati</taxon>
        <taxon>Bacteroidota</taxon>
        <taxon>Cytophagia</taxon>
        <taxon>Cytophagales</taxon>
        <taxon>Spirosomataceae</taxon>
        <taxon>Fibrivirga</taxon>
    </lineage>
</organism>
<keyword evidence="5" id="KW-0119">Carbohydrate metabolism</keyword>
<dbReference type="Proteomes" id="UP000606008">
    <property type="component" value="Unassembled WGS sequence"/>
</dbReference>
<dbReference type="InterPro" id="IPR023214">
    <property type="entry name" value="HAD_sf"/>
</dbReference>
<evidence type="ECO:0000256" key="3">
    <source>
        <dbReference type="ARBA" id="ARBA00022723"/>
    </source>
</evidence>
<reference evidence="7" key="1">
    <citation type="submission" date="2019-09" db="EMBL/GenBank/DDBJ databases">
        <authorList>
            <person name="Jung D.-H."/>
        </authorList>
    </citation>
    <scope>NUCLEOTIDE SEQUENCE [LARGE SCALE GENOMIC DNA]</scope>
    <source>
        <strain evidence="7">JA-25</strain>
    </source>
</reference>
<sequence>MLKAVIFDMDGVIADTNPHHQIAWRKYYEQHGRTLTDADFVAYVSGKHNRDILGHLFPDNSIGVADFDRLAYEKEALFREIYAPDVVAVPGLVDFLKVLKAHGIKTAVATSAPVENLDFVMDALELRPYFDELLHEKLVTRPKPDPEIYLKAMSMLGVSPEESIVFEDSMTGIKAGRSAGARVIGLATTHTIDELAEVTNDAITDFTEMTWERLTNRNS</sequence>
<dbReference type="InterPro" id="IPR006439">
    <property type="entry name" value="HAD-SF_hydro_IA"/>
</dbReference>
<dbReference type="InterPro" id="IPR036412">
    <property type="entry name" value="HAD-like_sf"/>
</dbReference>
<reference evidence="7" key="2">
    <citation type="submission" date="2023-07" db="EMBL/GenBank/DDBJ databases">
        <authorList>
            <person name="Jung D.-H."/>
        </authorList>
    </citation>
    <scope>NUCLEOTIDE SEQUENCE [LARGE SCALE GENOMIC DNA]</scope>
    <source>
        <strain evidence="7">JA-25</strain>
    </source>
</reference>
<protein>
    <submittedName>
        <fullName evidence="6">HAD family phosphatase</fullName>
    </submittedName>
</protein>
<dbReference type="SUPFAM" id="SSF56784">
    <property type="entry name" value="HAD-like"/>
    <property type="match status" value="1"/>
</dbReference>
<comment type="similarity">
    <text evidence="2">Belongs to the HAD-like hydrolase superfamily. CbbY/CbbZ/Gph/YieH family.</text>
</comment>
<dbReference type="RefSeq" id="WP_310589351.1">
    <property type="nucleotide sequence ID" value="NZ_WAEL01000007.1"/>
</dbReference>
<dbReference type="PANTHER" id="PTHR46193:SF18">
    <property type="entry name" value="HEXITOL PHOSPHATASE B"/>
    <property type="match status" value="1"/>
</dbReference>
<dbReference type="SFLD" id="SFLDG01129">
    <property type="entry name" value="C1.5:_HAD__Beta-PGM__Phosphata"/>
    <property type="match status" value="1"/>
</dbReference>
<evidence type="ECO:0000313" key="7">
    <source>
        <dbReference type="Proteomes" id="UP000606008"/>
    </source>
</evidence>
<dbReference type="SFLD" id="SFLDG01135">
    <property type="entry name" value="C1.5.6:_HAD__Beta-PGM__Phospha"/>
    <property type="match status" value="1"/>
</dbReference>
<keyword evidence="3" id="KW-0479">Metal-binding</keyword>
<comment type="caution">
    <text evidence="6">The sequence shown here is derived from an EMBL/GenBank/DDBJ whole genome shotgun (WGS) entry which is preliminary data.</text>
</comment>
<keyword evidence="7" id="KW-1185">Reference proteome</keyword>
<dbReference type="Gene3D" id="3.40.50.1000">
    <property type="entry name" value="HAD superfamily/HAD-like"/>
    <property type="match status" value="1"/>
</dbReference>
<dbReference type="EMBL" id="WAEL01000007">
    <property type="protein sequence ID" value="NID12225.1"/>
    <property type="molecule type" value="Genomic_DNA"/>
</dbReference>
<gene>
    <name evidence="6" type="ORF">F7231_18775</name>
</gene>
<dbReference type="NCBIfam" id="TIGR01509">
    <property type="entry name" value="HAD-SF-IA-v3"/>
    <property type="match status" value="1"/>
</dbReference>
<evidence type="ECO:0000256" key="4">
    <source>
        <dbReference type="ARBA" id="ARBA00022842"/>
    </source>
</evidence>
<evidence type="ECO:0000256" key="1">
    <source>
        <dbReference type="ARBA" id="ARBA00001946"/>
    </source>
</evidence>
<dbReference type="InterPro" id="IPR023198">
    <property type="entry name" value="PGP-like_dom2"/>
</dbReference>
<dbReference type="SFLD" id="SFLDS00003">
    <property type="entry name" value="Haloacid_Dehalogenase"/>
    <property type="match status" value="1"/>
</dbReference>
<evidence type="ECO:0000256" key="2">
    <source>
        <dbReference type="ARBA" id="ARBA00006171"/>
    </source>
</evidence>
<proteinExistence type="inferred from homology"/>
<accession>A0ABX0QM43</accession>
<dbReference type="Pfam" id="PF00702">
    <property type="entry name" value="Hydrolase"/>
    <property type="match status" value="1"/>
</dbReference>
<name>A0ABX0QM43_9BACT</name>
<evidence type="ECO:0000313" key="6">
    <source>
        <dbReference type="EMBL" id="NID12225.1"/>
    </source>
</evidence>
<dbReference type="InterPro" id="IPR051600">
    <property type="entry name" value="Beta-PGM-like"/>
</dbReference>
<keyword evidence="4" id="KW-0460">Magnesium</keyword>
<evidence type="ECO:0000256" key="5">
    <source>
        <dbReference type="ARBA" id="ARBA00023277"/>
    </source>
</evidence>
<dbReference type="PANTHER" id="PTHR46193">
    <property type="entry name" value="6-PHOSPHOGLUCONATE PHOSPHATASE"/>
    <property type="match status" value="1"/>
</dbReference>